<keyword evidence="2" id="KW-1185">Reference proteome</keyword>
<name>A0ACC0WP78_9STRA</name>
<dbReference type="EMBL" id="CM047589">
    <property type="protein sequence ID" value="KAI9920387.1"/>
    <property type="molecule type" value="Genomic_DNA"/>
</dbReference>
<evidence type="ECO:0000313" key="2">
    <source>
        <dbReference type="Proteomes" id="UP001163321"/>
    </source>
</evidence>
<proteinExistence type="predicted"/>
<comment type="caution">
    <text evidence="1">The sequence shown here is derived from an EMBL/GenBank/DDBJ whole genome shotgun (WGS) entry which is preliminary data.</text>
</comment>
<sequence length="237" mass="27999">MKKWEQVYDEEKHDVRWTELREQILNEVATYVETTRMPHKRMYATPWPRYVRHLGHLTTSRVEGCHASLKGWIGTSIMDIFGVLKCIEKHVERQVTAIDSTFQKELHLDTIFLFDKPFFDRVRRRVSCYALRIVYQQLVEANKTKENNEPCKFLIMKNTLGLPCKHVIRSLLEAKELLTTEIFHAHWLLEHDDGKPHTDPYPILPPPMQRTKGSTKDAENKANWCHQKFHPKRSVGI</sequence>
<reference evidence="1 2" key="1">
    <citation type="journal article" date="2022" name="bioRxiv">
        <title>The genome of the oomycete Peronosclerospora sorghi, a cosmopolitan pathogen of maize and sorghum, is inflated with dispersed pseudogenes.</title>
        <authorList>
            <person name="Fletcher K."/>
            <person name="Martin F."/>
            <person name="Isakeit T."/>
            <person name="Cavanaugh K."/>
            <person name="Magill C."/>
            <person name="Michelmore R."/>
        </authorList>
    </citation>
    <scope>NUCLEOTIDE SEQUENCE [LARGE SCALE GENOMIC DNA]</scope>
    <source>
        <strain evidence="1">P6</strain>
    </source>
</reference>
<organism evidence="1 2">
    <name type="scientific">Peronosclerospora sorghi</name>
    <dbReference type="NCBI Taxonomy" id="230839"/>
    <lineage>
        <taxon>Eukaryota</taxon>
        <taxon>Sar</taxon>
        <taxon>Stramenopiles</taxon>
        <taxon>Oomycota</taxon>
        <taxon>Peronosporomycetes</taxon>
        <taxon>Peronosporales</taxon>
        <taxon>Peronosporaceae</taxon>
        <taxon>Peronosclerospora</taxon>
    </lineage>
</organism>
<dbReference type="Proteomes" id="UP001163321">
    <property type="component" value="Chromosome 10"/>
</dbReference>
<evidence type="ECO:0000313" key="1">
    <source>
        <dbReference type="EMBL" id="KAI9920387.1"/>
    </source>
</evidence>
<protein>
    <submittedName>
        <fullName evidence="1">Uncharacterized protein</fullName>
    </submittedName>
</protein>
<accession>A0ACC0WP78</accession>
<gene>
    <name evidence="1" type="ORF">PsorP6_015707</name>
</gene>